<evidence type="ECO:0000256" key="2">
    <source>
        <dbReference type="ARBA" id="ARBA00013235"/>
    </source>
</evidence>
<dbReference type="InterPro" id="IPR050179">
    <property type="entry name" value="Trans_hexapeptide_repeat"/>
</dbReference>
<dbReference type="EMBL" id="FMTL01000001">
    <property type="protein sequence ID" value="SCW46212.1"/>
    <property type="molecule type" value="Genomic_DNA"/>
</dbReference>
<proteinExistence type="inferred from homology"/>
<dbReference type="EC" id="2.3.1.28" evidence="2"/>
<keyword evidence="9" id="KW-0046">Antibiotic resistance</keyword>
<comment type="caution">
    <text evidence="12">The sequence shown here is derived from an EMBL/GenBank/DDBJ whole genome shotgun (WGS) entry which is preliminary data.</text>
</comment>
<organism evidence="12 13">
    <name type="scientific">Pseudomonas peli</name>
    <dbReference type="NCBI Taxonomy" id="592361"/>
    <lineage>
        <taxon>Bacteria</taxon>
        <taxon>Pseudomonadati</taxon>
        <taxon>Pseudomonadota</taxon>
        <taxon>Gammaproteobacteria</taxon>
        <taxon>Pseudomonadales</taxon>
        <taxon>Pseudomonadaceae</taxon>
        <taxon>Pseudomonas</taxon>
    </lineage>
</organism>
<evidence type="ECO:0000256" key="8">
    <source>
        <dbReference type="ARBA" id="ARBA00023098"/>
    </source>
</evidence>
<dbReference type="Proteomes" id="UP000242418">
    <property type="component" value="Unassembled WGS sequence"/>
</dbReference>
<keyword evidence="5" id="KW-0441">Lipid A biosynthesis</keyword>
<dbReference type="GO" id="GO:0008811">
    <property type="term" value="F:chloramphenicol O-acetyltransferase activity"/>
    <property type="evidence" value="ECO:0007669"/>
    <property type="project" value="UniProtKB-EC"/>
</dbReference>
<keyword evidence="13" id="KW-1185">Reference proteome</keyword>
<dbReference type="PANTHER" id="PTHR43300:SF12">
    <property type="entry name" value="CHLORAMPHENICOL ACETYLTRANSFERASE"/>
    <property type="match status" value="1"/>
</dbReference>
<dbReference type="GO" id="GO:0016020">
    <property type="term" value="C:membrane"/>
    <property type="evidence" value="ECO:0007669"/>
    <property type="project" value="GOC"/>
</dbReference>
<protein>
    <recommendedName>
        <fullName evidence="3">Chloramphenicol acetyltransferase</fullName>
        <ecNumber evidence="2">2.3.1.28</ecNumber>
    </recommendedName>
</protein>
<dbReference type="InterPro" id="IPR018357">
    <property type="entry name" value="Hexapep_transf_CS"/>
</dbReference>
<comment type="similarity">
    <text evidence="1">Belongs to the transferase hexapeptide repeat family.</text>
</comment>
<evidence type="ECO:0000256" key="3">
    <source>
        <dbReference type="ARBA" id="ARBA00020291"/>
    </source>
</evidence>
<dbReference type="SUPFAM" id="SSF51161">
    <property type="entry name" value="Trimeric LpxA-like enzymes"/>
    <property type="match status" value="1"/>
</dbReference>
<dbReference type="GO" id="GO:0009245">
    <property type="term" value="P:lipid A biosynthetic process"/>
    <property type="evidence" value="ECO:0007669"/>
    <property type="project" value="UniProtKB-KW"/>
</dbReference>
<evidence type="ECO:0000256" key="7">
    <source>
        <dbReference type="ARBA" id="ARBA00022737"/>
    </source>
</evidence>
<reference evidence="12 13" key="1">
    <citation type="submission" date="2016-10" db="EMBL/GenBank/DDBJ databases">
        <authorList>
            <person name="Varghese N."/>
            <person name="Submissions S."/>
        </authorList>
    </citation>
    <scope>NUCLEOTIDE SEQUENCE [LARGE SCALE GENOMIC DNA]</scope>
    <source>
        <strain evidence="12 13">DSM 17833</strain>
    </source>
</reference>
<dbReference type="Pfam" id="PF00132">
    <property type="entry name" value="Hexapep"/>
    <property type="match status" value="1"/>
</dbReference>
<dbReference type="InterPro" id="IPR011004">
    <property type="entry name" value="Trimer_LpxA-like_sf"/>
</dbReference>
<evidence type="ECO:0000256" key="11">
    <source>
        <dbReference type="ARBA" id="ARBA00047633"/>
    </source>
</evidence>
<keyword evidence="7" id="KW-0677">Repeat</keyword>
<evidence type="ECO:0000256" key="6">
    <source>
        <dbReference type="ARBA" id="ARBA00022679"/>
    </source>
</evidence>
<dbReference type="RefSeq" id="WP_167354435.1">
    <property type="nucleotide sequence ID" value="NZ_FMTL01000001.1"/>
</dbReference>
<dbReference type="AlphaFoldDB" id="A0AB37Z590"/>
<keyword evidence="8" id="KW-0443">Lipid metabolism</keyword>
<keyword evidence="4" id="KW-0444">Lipid biosynthesis</keyword>
<dbReference type="Gene3D" id="2.160.10.10">
    <property type="entry name" value="Hexapeptide repeat proteins"/>
    <property type="match status" value="1"/>
</dbReference>
<dbReference type="PROSITE" id="PS00101">
    <property type="entry name" value="HEXAPEP_TRANSFERASES"/>
    <property type="match status" value="1"/>
</dbReference>
<dbReference type="GO" id="GO:0046677">
    <property type="term" value="P:response to antibiotic"/>
    <property type="evidence" value="ECO:0007669"/>
    <property type="project" value="UniProtKB-KW"/>
</dbReference>
<evidence type="ECO:0000256" key="4">
    <source>
        <dbReference type="ARBA" id="ARBA00022516"/>
    </source>
</evidence>
<keyword evidence="10" id="KW-0012">Acyltransferase</keyword>
<evidence type="ECO:0000313" key="13">
    <source>
        <dbReference type="Proteomes" id="UP000242418"/>
    </source>
</evidence>
<accession>A0AB37Z590</accession>
<evidence type="ECO:0000256" key="5">
    <source>
        <dbReference type="ARBA" id="ARBA00022556"/>
    </source>
</evidence>
<sequence length="236" mass="26295">MKLFQRLKDSQCRRWLRRRAIKFSPSLLDIKKGAELVLEEGVVLRNVQMGFRNLKIGAMTYMRGDGELWNVSEIGRFCSIGNGAVIGHDRAGHPLDWVSTHPFSHSGTHLSYSSRFEPAKIGHDVWIGRDAMILEGVEVGTGAVIATRSVVTRDVPPYAIVAGSPAKIIRYRHSEEVIQRLLDSQWWCLPIEKLLALPIEQPTLFLEQVSAIEPEGGGYASVRLTSSCWQVSGSIS</sequence>
<evidence type="ECO:0000256" key="10">
    <source>
        <dbReference type="ARBA" id="ARBA00023315"/>
    </source>
</evidence>
<evidence type="ECO:0000256" key="1">
    <source>
        <dbReference type="ARBA" id="ARBA00007274"/>
    </source>
</evidence>
<evidence type="ECO:0000313" key="12">
    <source>
        <dbReference type="EMBL" id="SCW46212.1"/>
    </source>
</evidence>
<dbReference type="InterPro" id="IPR001451">
    <property type="entry name" value="Hexapep"/>
</dbReference>
<dbReference type="CDD" id="cd03349">
    <property type="entry name" value="LbH_XAT"/>
    <property type="match status" value="1"/>
</dbReference>
<name>A0AB37Z590_9PSED</name>
<dbReference type="PANTHER" id="PTHR43300">
    <property type="entry name" value="ACETYLTRANSFERASE"/>
    <property type="match status" value="1"/>
</dbReference>
<keyword evidence="6" id="KW-0808">Transferase</keyword>
<comment type="catalytic activity">
    <reaction evidence="11">
        <text>chloramphenicol + acetyl-CoA = chloramphenicol 3-acetate + CoA</text>
        <dbReference type="Rhea" id="RHEA:18421"/>
        <dbReference type="ChEBI" id="CHEBI:16730"/>
        <dbReference type="ChEBI" id="CHEBI:17698"/>
        <dbReference type="ChEBI" id="CHEBI:57287"/>
        <dbReference type="ChEBI" id="CHEBI:57288"/>
        <dbReference type="EC" id="2.3.1.28"/>
    </reaction>
</comment>
<evidence type="ECO:0000256" key="9">
    <source>
        <dbReference type="ARBA" id="ARBA00023251"/>
    </source>
</evidence>
<gene>
    <name evidence="12" type="ORF">SAMN05216370_1403</name>
</gene>